<organism evidence="1 2">
    <name type="scientific">Prunus dulcis</name>
    <name type="common">Almond</name>
    <name type="synonym">Amygdalus dulcis</name>
    <dbReference type="NCBI Taxonomy" id="3755"/>
    <lineage>
        <taxon>Eukaryota</taxon>
        <taxon>Viridiplantae</taxon>
        <taxon>Streptophyta</taxon>
        <taxon>Embryophyta</taxon>
        <taxon>Tracheophyta</taxon>
        <taxon>Spermatophyta</taxon>
        <taxon>Magnoliopsida</taxon>
        <taxon>eudicotyledons</taxon>
        <taxon>Gunneridae</taxon>
        <taxon>Pentapetalae</taxon>
        <taxon>rosids</taxon>
        <taxon>fabids</taxon>
        <taxon>Rosales</taxon>
        <taxon>Rosaceae</taxon>
        <taxon>Amygdaloideae</taxon>
        <taxon>Amygdaleae</taxon>
        <taxon>Prunus</taxon>
    </lineage>
</organism>
<name>A0AAD4USX9_PRUDU</name>
<evidence type="ECO:0000313" key="1">
    <source>
        <dbReference type="EMBL" id="KAI5312194.1"/>
    </source>
</evidence>
<dbReference type="EMBL" id="JAJFAZ020000008">
    <property type="protein sequence ID" value="KAI5312194.1"/>
    <property type="molecule type" value="Genomic_DNA"/>
</dbReference>
<evidence type="ECO:0000313" key="2">
    <source>
        <dbReference type="Proteomes" id="UP001054821"/>
    </source>
</evidence>
<keyword evidence="2" id="KW-1185">Reference proteome</keyword>
<gene>
    <name evidence="1" type="ORF">L3X38_041367</name>
</gene>
<proteinExistence type="predicted"/>
<sequence>MNGLNVEYFKVDVMEKIGNLIGNTMKVDPHTMSQARVDTVVVKNMGVATRVTANGLNVDHPARTDADNLAKKHGE</sequence>
<accession>A0AAD4USX9</accession>
<reference evidence="1 2" key="1">
    <citation type="journal article" date="2022" name="G3 (Bethesda)">
        <title>Whole-genome sequence and methylome profiling of the almond [Prunus dulcis (Mill.) D.A. Webb] cultivar 'Nonpareil'.</title>
        <authorList>
            <person name="D'Amico-Willman K.M."/>
            <person name="Ouma W.Z."/>
            <person name="Meulia T."/>
            <person name="Sideli G.M."/>
            <person name="Gradziel T.M."/>
            <person name="Fresnedo-Ramirez J."/>
        </authorList>
    </citation>
    <scope>NUCLEOTIDE SEQUENCE [LARGE SCALE GENOMIC DNA]</scope>
    <source>
        <strain evidence="1">Clone GOH B32 T37-40</strain>
    </source>
</reference>
<comment type="caution">
    <text evidence="1">The sequence shown here is derived from an EMBL/GenBank/DDBJ whole genome shotgun (WGS) entry which is preliminary data.</text>
</comment>
<dbReference type="AlphaFoldDB" id="A0AAD4USX9"/>
<dbReference type="Proteomes" id="UP001054821">
    <property type="component" value="Chromosome 8"/>
</dbReference>
<protein>
    <submittedName>
        <fullName evidence="1">Uncharacterized protein</fullName>
    </submittedName>
</protein>